<evidence type="ECO:0000256" key="7">
    <source>
        <dbReference type="ARBA" id="ARBA00023242"/>
    </source>
</evidence>
<dbReference type="EMBL" id="SRQM01000270">
    <property type="protein sequence ID" value="KAG6114196.1"/>
    <property type="molecule type" value="Genomic_DNA"/>
</dbReference>
<keyword evidence="11" id="KW-1185">Reference proteome</keyword>
<dbReference type="GO" id="GO:0005634">
    <property type="term" value="C:nucleus"/>
    <property type="evidence" value="ECO:0007669"/>
    <property type="project" value="UniProtKB-SubCell"/>
</dbReference>
<dbReference type="Proteomes" id="UP000732380">
    <property type="component" value="Unassembled WGS sequence"/>
</dbReference>
<accession>A0A9P7TTS6</accession>
<feature type="region of interest" description="Disordered" evidence="8">
    <location>
        <begin position="134"/>
        <end position="169"/>
    </location>
</feature>
<evidence type="ECO:0000256" key="4">
    <source>
        <dbReference type="ARBA" id="ARBA00022833"/>
    </source>
</evidence>
<keyword evidence="6" id="KW-0804">Transcription</keyword>
<dbReference type="AlphaFoldDB" id="A0A9P7TTS6"/>
<evidence type="ECO:0000256" key="6">
    <source>
        <dbReference type="ARBA" id="ARBA00023163"/>
    </source>
</evidence>
<feature type="region of interest" description="Disordered" evidence="8">
    <location>
        <begin position="1"/>
        <end position="27"/>
    </location>
</feature>
<dbReference type="GO" id="GO:0008270">
    <property type="term" value="F:zinc ion binding"/>
    <property type="evidence" value="ECO:0007669"/>
    <property type="project" value="UniProtKB-KW"/>
</dbReference>
<organism evidence="10 11">
    <name type="scientific">Claviceps humidiphila</name>
    <dbReference type="NCBI Taxonomy" id="1294629"/>
    <lineage>
        <taxon>Eukaryota</taxon>
        <taxon>Fungi</taxon>
        <taxon>Dikarya</taxon>
        <taxon>Ascomycota</taxon>
        <taxon>Pezizomycotina</taxon>
        <taxon>Sordariomycetes</taxon>
        <taxon>Hypocreomycetidae</taxon>
        <taxon>Hypocreales</taxon>
        <taxon>Clavicipitaceae</taxon>
        <taxon>Claviceps</taxon>
    </lineage>
</organism>
<keyword evidence="5" id="KW-0805">Transcription regulation</keyword>
<comment type="caution">
    <text evidence="10">The sequence shown here is derived from an EMBL/GenBank/DDBJ whole genome shotgun (WGS) entry which is preliminary data.</text>
</comment>
<evidence type="ECO:0000256" key="1">
    <source>
        <dbReference type="ARBA" id="ARBA00004123"/>
    </source>
</evidence>
<comment type="subcellular location">
    <subcellularLocation>
        <location evidence="1">Nucleus</location>
    </subcellularLocation>
</comment>
<keyword evidence="4" id="KW-0862">Zinc</keyword>
<sequence>MPPRKKPRRKQKPKWTPDNILTDPKSPLATSDLRTLLTHPLAWSSLTLEDRREILSLFPDPALILDADTDAARPDLQSLINDDAFRADCAAYVENLAQGRHDPQWLSDAWRAHERRKRGEFDEFLRRKFEEDWGQSEAPLSNGGDGGDKGDRKVGSSSAHECALSATQS</sequence>
<evidence type="ECO:0000256" key="5">
    <source>
        <dbReference type="ARBA" id="ARBA00023015"/>
    </source>
</evidence>
<dbReference type="Pfam" id="PF13919">
    <property type="entry name" value="ASXH"/>
    <property type="match status" value="1"/>
</dbReference>
<evidence type="ECO:0000313" key="10">
    <source>
        <dbReference type="EMBL" id="KAG6114196.1"/>
    </source>
</evidence>
<evidence type="ECO:0000256" key="3">
    <source>
        <dbReference type="ARBA" id="ARBA00022771"/>
    </source>
</evidence>
<feature type="domain" description="DEUBAD" evidence="9">
    <location>
        <begin position="24"/>
        <end position="138"/>
    </location>
</feature>
<proteinExistence type="predicted"/>
<dbReference type="InterPro" id="IPR044867">
    <property type="entry name" value="DEUBAD_dom"/>
</dbReference>
<evidence type="ECO:0000256" key="8">
    <source>
        <dbReference type="SAM" id="MobiDB-lite"/>
    </source>
</evidence>
<keyword evidence="3" id="KW-0863">Zinc-finger</keyword>
<name>A0A9P7TTS6_9HYPO</name>
<reference evidence="10 11" key="1">
    <citation type="journal article" date="2020" name="bioRxiv">
        <title>Whole genome comparisons of ergot fungi reveals the divergence and evolution of species within the genus Claviceps are the result of varying mechanisms driving genome evolution and host range expansion.</title>
        <authorList>
            <person name="Wyka S.A."/>
            <person name="Mondo S.J."/>
            <person name="Liu M."/>
            <person name="Dettman J."/>
            <person name="Nalam V."/>
            <person name="Broders K.D."/>
        </authorList>
    </citation>
    <scope>NUCLEOTIDE SEQUENCE [LARGE SCALE GENOMIC DNA]</scope>
    <source>
        <strain evidence="10 11">LM576</strain>
    </source>
</reference>
<dbReference type="InterPro" id="IPR028020">
    <property type="entry name" value="ASX_DEUBAD_dom"/>
</dbReference>
<feature type="compositionally biased region" description="Basic residues" evidence="8">
    <location>
        <begin position="1"/>
        <end position="13"/>
    </location>
</feature>
<dbReference type="PROSITE" id="PS51916">
    <property type="entry name" value="DEUBAD"/>
    <property type="match status" value="1"/>
</dbReference>
<evidence type="ECO:0000256" key="2">
    <source>
        <dbReference type="ARBA" id="ARBA00022723"/>
    </source>
</evidence>
<keyword evidence="7" id="KW-0539">Nucleus</keyword>
<protein>
    <recommendedName>
        <fullName evidence="9">DEUBAD domain-containing protein</fullName>
    </recommendedName>
</protein>
<gene>
    <name evidence="10" type="ORF">E4U13_003469</name>
</gene>
<evidence type="ECO:0000313" key="11">
    <source>
        <dbReference type="Proteomes" id="UP000732380"/>
    </source>
</evidence>
<evidence type="ECO:0000259" key="9">
    <source>
        <dbReference type="PROSITE" id="PS51916"/>
    </source>
</evidence>
<keyword evidence="2" id="KW-0479">Metal-binding</keyword>